<feature type="region of interest" description="Disordered" evidence="2">
    <location>
        <begin position="1"/>
        <end position="31"/>
    </location>
</feature>
<dbReference type="InParanoid" id="A0A1Q3BDB5"/>
<dbReference type="AlphaFoldDB" id="A0A1Q3BDB5"/>
<feature type="region of interest" description="Disordered" evidence="2">
    <location>
        <begin position="422"/>
        <end position="490"/>
    </location>
</feature>
<feature type="region of interest" description="Disordered" evidence="2">
    <location>
        <begin position="767"/>
        <end position="800"/>
    </location>
</feature>
<evidence type="ECO:0000313" key="4">
    <source>
        <dbReference type="EMBL" id="GAV65889.1"/>
    </source>
</evidence>
<dbReference type="GO" id="GO:0003729">
    <property type="term" value="F:mRNA binding"/>
    <property type="evidence" value="ECO:0007669"/>
    <property type="project" value="TreeGrafter"/>
</dbReference>
<dbReference type="EMBL" id="BDDD01000437">
    <property type="protein sequence ID" value="GAV65889.1"/>
    <property type="molecule type" value="Genomic_DNA"/>
</dbReference>
<protein>
    <submittedName>
        <fullName evidence="4">KH_1 domain-containing protein</fullName>
    </submittedName>
</protein>
<dbReference type="FunCoup" id="A0A1Q3BDB5">
    <property type="interactions" value="1013"/>
</dbReference>
<dbReference type="Gene3D" id="3.30.1370.10">
    <property type="entry name" value="K Homology domain, type 1"/>
    <property type="match status" value="1"/>
</dbReference>
<sequence length="800" mass="85162">MSAKVDQKSVVESRGLKMSVTGTSMSSASGPKVSMFAAKSGFVIPKNKLLGSMVPVLRGGKKPGGDDASKEESTKQVKRKTKWGPDLTQDAAIRKGRALAYQTRVDQIAQQLKSGILEVGDNRDSPIAAQLAHRMSSSPQVDDEKSEFLELERREAIGEIVKLNPSYKVPADYKPLMKEATVPMPITEYPKYNFVGLIFGPGSETQKRLEKETGAKIKVCGTKANIGGKVEVSPSDGNEIQDVYEELHVHVSADTYEKVDAAVALIELLFTSVADNLAAGSTPTSVSGDNVNAPSQGQEVTIPSMPPAAVINQGVVQSVVRPAQIPSQGQFQYPGQWSQAGPPQNPVPPGFFSHPNSSTAIINNHMHAQSFPFSPSDMPLLFGPRPTPIGGFDLNLQSLSIVPPRVQPPIQVLQTPFITQTHSLGHTAGPSNPSLLGPVPPSSQPNNSAPYLYTGGQPPPSRLVPQGRPLMSSFPQSVSSGPTQGSAVPQHGVVSSAAPLNISSARTVLPVTFPYPALSAPLHSTAISVHAPAPAPIQSSSSIISVAPSSALQSGIPNLVSGNLANFTSIRPPAVTTPRSQHPSYADFTFHRHPPPNLVSQTVPRPLSQPVTQITQSPIPIVQLPASQVPPFRLTVPNSTQPHLHAYPGPQIGNQISQPQALISPPFGRNPTPMSALPRLPGFENSSMLAPTTTLSQMGPRTFTPANNMPNVVGPFTPRPGNPMQGRQENLMAPNQRFSSSHPFASSMSPSLHYERQQIYDPFSPTSVSIASQQQGGNFAVRNQENDPEYDDLMASVGVK</sequence>
<evidence type="ECO:0000259" key="3">
    <source>
        <dbReference type="Pfam" id="PF22675"/>
    </source>
</evidence>
<feature type="region of interest" description="Disordered" evidence="2">
    <location>
        <begin position="55"/>
        <end position="82"/>
    </location>
</feature>
<name>A0A1Q3BDB5_CEPFO</name>
<feature type="compositionally biased region" description="Polar residues" evidence="2">
    <location>
        <begin position="767"/>
        <end position="783"/>
    </location>
</feature>
<dbReference type="PANTHER" id="PTHR11208">
    <property type="entry name" value="RNA-BINDING PROTEIN RELATED"/>
    <property type="match status" value="1"/>
</dbReference>
<dbReference type="InterPro" id="IPR055256">
    <property type="entry name" value="KH_1_KHDC4/BBP-like"/>
</dbReference>
<keyword evidence="1" id="KW-0694">RNA-binding</keyword>
<dbReference type="PANTHER" id="PTHR11208:SF98">
    <property type="entry name" value="RNA-BINDING KH DOMAIN-CONTAINING PROTEIN"/>
    <property type="match status" value="1"/>
</dbReference>
<feature type="compositionally biased region" description="Polar residues" evidence="2">
    <location>
        <begin position="20"/>
        <end position="29"/>
    </location>
</feature>
<keyword evidence="5" id="KW-1185">Reference proteome</keyword>
<comment type="caution">
    <text evidence="4">The sequence shown here is derived from an EMBL/GenBank/DDBJ whole genome shotgun (WGS) entry which is preliminary data.</text>
</comment>
<dbReference type="OrthoDB" id="6777263at2759"/>
<evidence type="ECO:0000256" key="1">
    <source>
        <dbReference type="ARBA" id="ARBA00022884"/>
    </source>
</evidence>
<dbReference type="InterPro" id="IPR045071">
    <property type="entry name" value="BBP-like"/>
</dbReference>
<gene>
    <name evidence="4" type="ORF">CFOL_v3_09401</name>
</gene>
<dbReference type="GO" id="GO:0005634">
    <property type="term" value="C:nucleus"/>
    <property type="evidence" value="ECO:0007669"/>
    <property type="project" value="TreeGrafter"/>
</dbReference>
<dbReference type="STRING" id="3775.A0A1Q3BDB5"/>
<proteinExistence type="predicted"/>
<dbReference type="Pfam" id="PF22675">
    <property type="entry name" value="KH-I_KHDC4-BBP"/>
    <property type="match status" value="1"/>
</dbReference>
<feature type="compositionally biased region" description="Basic and acidic residues" evidence="2">
    <location>
        <begin position="63"/>
        <end position="75"/>
    </location>
</feature>
<feature type="compositionally biased region" description="Polar residues" evidence="2">
    <location>
        <begin position="473"/>
        <end position="487"/>
    </location>
</feature>
<feature type="domain" description="KHDC4/BBP-like KH-domain type I" evidence="3">
    <location>
        <begin position="188"/>
        <end position="270"/>
    </location>
</feature>
<reference evidence="5" key="1">
    <citation type="submission" date="2016-04" db="EMBL/GenBank/DDBJ databases">
        <title>Cephalotus genome sequencing.</title>
        <authorList>
            <person name="Fukushima K."/>
            <person name="Hasebe M."/>
            <person name="Fang X."/>
        </authorList>
    </citation>
    <scope>NUCLEOTIDE SEQUENCE [LARGE SCALE GENOMIC DNA]</scope>
    <source>
        <strain evidence="5">cv. St1</strain>
    </source>
</reference>
<organism evidence="4 5">
    <name type="scientific">Cephalotus follicularis</name>
    <name type="common">Albany pitcher plant</name>
    <dbReference type="NCBI Taxonomy" id="3775"/>
    <lineage>
        <taxon>Eukaryota</taxon>
        <taxon>Viridiplantae</taxon>
        <taxon>Streptophyta</taxon>
        <taxon>Embryophyta</taxon>
        <taxon>Tracheophyta</taxon>
        <taxon>Spermatophyta</taxon>
        <taxon>Magnoliopsida</taxon>
        <taxon>eudicotyledons</taxon>
        <taxon>Gunneridae</taxon>
        <taxon>Pentapetalae</taxon>
        <taxon>rosids</taxon>
        <taxon>fabids</taxon>
        <taxon>Oxalidales</taxon>
        <taxon>Cephalotaceae</taxon>
        <taxon>Cephalotus</taxon>
    </lineage>
</organism>
<evidence type="ECO:0000256" key="2">
    <source>
        <dbReference type="SAM" id="MobiDB-lite"/>
    </source>
</evidence>
<evidence type="ECO:0000313" key="5">
    <source>
        <dbReference type="Proteomes" id="UP000187406"/>
    </source>
</evidence>
<accession>A0A1Q3BDB5</accession>
<dbReference type="SUPFAM" id="SSF54791">
    <property type="entry name" value="Eukaryotic type KH-domain (KH-domain type I)"/>
    <property type="match status" value="1"/>
</dbReference>
<dbReference type="InterPro" id="IPR036612">
    <property type="entry name" value="KH_dom_type_1_sf"/>
</dbReference>
<feature type="compositionally biased region" description="Basic and acidic residues" evidence="2">
    <location>
        <begin position="1"/>
        <end position="15"/>
    </location>
</feature>
<feature type="compositionally biased region" description="Polar residues" evidence="2">
    <location>
        <begin position="422"/>
        <end position="434"/>
    </location>
</feature>
<dbReference type="GO" id="GO:0048024">
    <property type="term" value="P:regulation of mRNA splicing, via spliceosome"/>
    <property type="evidence" value="ECO:0007669"/>
    <property type="project" value="TreeGrafter"/>
</dbReference>
<dbReference type="Proteomes" id="UP000187406">
    <property type="component" value="Unassembled WGS sequence"/>
</dbReference>